<dbReference type="Proteomes" id="UP000275408">
    <property type="component" value="Unassembled WGS sequence"/>
</dbReference>
<feature type="domain" description="NTR" evidence="7">
    <location>
        <begin position="33"/>
        <end position="164"/>
    </location>
</feature>
<protein>
    <recommendedName>
        <fullName evidence="7">NTR domain-containing protein</fullName>
    </recommendedName>
</protein>
<dbReference type="EMBL" id="RCHS01000324">
    <property type="protein sequence ID" value="RMX59500.1"/>
    <property type="molecule type" value="Genomic_DNA"/>
</dbReference>
<evidence type="ECO:0000259" key="7">
    <source>
        <dbReference type="PROSITE" id="PS50189"/>
    </source>
</evidence>
<feature type="binding site" evidence="4">
    <location>
        <position position="21"/>
    </location>
    <ligand>
        <name>Zn(2+)</name>
        <dbReference type="ChEBI" id="CHEBI:29105"/>
        <note>ligand shared with metalloproteinase partner</note>
    </ligand>
</feature>
<comment type="subcellular location">
    <subcellularLocation>
        <location evidence="1">Secreted</location>
    </subcellularLocation>
</comment>
<dbReference type="PROSITE" id="PS50189">
    <property type="entry name" value="NTR"/>
    <property type="match status" value="1"/>
</dbReference>
<dbReference type="GO" id="GO:0031012">
    <property type="term" value="C:extracellular matrix"/>
    <property type="evidence" value="ECO:0007669"/>
    <property type="project" value="TreeGrafter"/>
</dbReference>
<evidence type="ECO:0000313" key="9">
    <source>
        <dbReference type="Proteomes" id="UP000275408"/>
    </source>
</evidence>
<evidence type="ECO:0000256" key="1">
    <source>
        <dbReference type="ARBA" id="ARBA00004613"/>
    </source>
</evidence>
<evidence type="ECO:0000256" key="3">
    <source>
        <dbReference type="ARBA" id="ARBA00023157"/>
    </source>
</evidence>
<dbReference type="PANTHER" id="PTHR11844:SF33">
    <property type="entry name" value="TISSUE INHIBITOR OF METALLOPROTEINASE"/>
    <property type="match status" value="1"/>
</dbReference>
<keyword evidence="4" id="KW-0479">Metal-binding</keyword>
<reference evidence="8 9" key="1">
    <citation type="journal article" date="2018" name="Sci. Rep.">
        <title>Comparative analysis of the Pocillopora damicornis genome highlights role of immune system in coral evolution.</title>
        <authorList>
            <person name="Cunning R."/>
            <person name="Bay R.A."/>
            <person name="Gillette P."/>
            <person name="Baker A.C."/>
            <person name="Traylor-Knowles N."/>
        </authorList>
    </citation>
    <scope>NUCLEOTIDE SEQUENCE [LARGE SCALE GENOMIC DNA]</scope>
    <source>
        <strain evidence="8">RSMAS</strain>
        <tissue evidence="8">Whole animal</tissue>
    </source>
</reference>
<dbReference type="GO" id="GO:0002020">
    <property type="term" value="F:protease binding"/>
    <property type="evidence" value="ECO:0007669"/>
    <property type="project" value="TreeGrafter"/>
</dbReference>
<name>A0A3M6V0T4_POCDA</name>
<organism evidence="8 9">
    <name type="scientific">Pocillopora damicornis</name>
    <name type="common">Cauliflower coral</name>
    <name type="synonym">Millepora damicornis</name>
    <dbReference type="NCBI Taxonomy" id="46731"/>
    <lineage>
        <taxon>Eukaryota</taxon>
        <taxon>Metazoa</taxon>
        <taxon>Cnidaria</taxon>
        <taxon>Anthozoa</taxon>
        <taxon>Hexacorallia</taxon>
        <taxon>Scleractinia</taxon>
        <taxon>Astrocoeniina</taxon>
        <taxon>Pocilloporidae</taxon>
        <taxon>Pocillopora</taxon>
    </lineage>
</organism>
<keyword evidence="3 5" id="KW-1015">Disulfide bond</keyword>
<dbReference type="InterPro" id="IPR001134">
    <property type="entry name" value="Netrin_domain"/>
</dbReference>
<dbReference type="GO" id="GO:0005615">
    <property type="term" value="C:extracellular space"/>
    <property type="evidence" value="ECO:0007669"/>
    <property type="project" value="TreeGrafter"/>
</dbReference>
<evidence type="ECO:0000256" key="6">
    <source>
        <dbReference type="SAM" id="SignalP"/>
    </source>
</evidence>
<sequence>MVSILSYATLILCTVALSESCSCAKTTHMAILCRDDFAFLTRSFCLHLTAIRAKVTQVTDLGSRKIYTLDIKNIFKEGAQFYKVTPTMATIQGPVRSGTAWTRTDGCGIDLELGNVYLLTGKIEKSEDADLHITRCGWNVEFQNVSKNKQKTLENYYKKEQEKC</sequence>
<dbReference type="GO" id="GO:0046872">
    <property type="term" value="F:metal ion binding"/>
    <property type="evidence" value="ECO:0007669"/>
    <property type="project" value="UniProtKB-KW"/>
</dbReference>
<feature type="signal peptide" evidence="6">
    <location>
        <begin position="1"/>
        <end position="20"/>
    </location>
</feature>
<accession>A0A3M6V0T4</accession>
<keyword evidence="9" id="KW-1185">Reference proteome</keyword>
<comment type="caution">
    <text evidence="8">The sequence shown here is derived from an EMBL/GenBank/DDBJ whole genome shotgun (WGS) entry which is preliminary data.</text>
</comment>
<keyword evidence="2" id="KW-0964">Secreted</keyword>
<evidence type="ECO:0000313" key="8">
    <source>
        <dbReference type="EMBL" id="RMX59500.1"/>
    </source>
</evidence>
<dbReference type="SUPFAM" id="SSF50242">
    <property type="entry name" value="TIMP-like"/>
    <property type="match status" value="1"/>
</dbReference>
<dbReference type="GO" id="GO:0051045">
    <property type="term" value="P:negative regulation of membrane protein ectodomain proteolysis"/>
    <property type="evidence" value="ECO:0007669"/>
    <property type="project" value="TreeGrafter"/>
</dbReference>
<dbReference type="Gene3D" id="2.40.50.120">
    <property type="match status" value="1"/>
</dbReference>
<feature type="disulfide bond" evidence="5">
    <location>
        <begin position="23"/>
        <end position="136"/>
    </location>
</feature>
<dbReference type="AlphaFoldDB" id="A0A3M6V0T4"/>
<dbReference type="Pfam" id="PF00965">
    <property type="entry name" value="TIMP"/>
    <property type="match status" value="1"/>
</dbReference>
<evidence type="ECO:0000256" key="4">
    <source>
        <dbReference type="PIRSR" id="PIRSR601820-1"/>
    </source>
</evidence>
<gene>
    <name evidence="8" type="ORF">pdam_00020463</name>
</gene>
<keyword evidence="6" id="KW-0732">Signal</keyword>
<proteinExistence type="predicted"/>
<evidence type="ECO:0000256" key="2">
    <source>
        <dbReference type="ARBA" id="ARBA00022525"/>
    </source>
</evidence>
<dbReference type="InterPro" id="IPR001820">
    <property type="entry name" value="TIMP"/>
</dbReference>
<dbReference type="GO" id="GO:0008191">
    <property type="term" value="F:metalloendopeptidase inhibitor activity"/>
    <property type="evidence" value="ECO:0007669"/>
    <property type="project" value="InterPro"/>
</dbReference>
<dbReference type="InterPro" id="IPR008993">
    <property type="entry name" value="TIMP-like_OB-fold"/>
</dbReference>
<feature type="chain" id="PRO_5018035988" description="NTR domain-containing protein" evidence="6">
    <location>
        <begin position="21"/>
        <end position="164"/>
    </location>
</feature>
<dbReference type="PANTHER" id="PTHR11844">
    <property type="entry name" value="METALLOPROTEASE INHIBITOR"/>
    <property type="match status" value="1"/>
</dbReference>
<keyword evidence="4" id="KW-0862">Zinc</keyword>
<feature type="disulfide bond" evidence="5">
    <location>
        <begin position="21"/>
        <end position="107"/>
    </location>
</feature>
<evidence type="ECO:0000256" key="5">
    <source>
        <dbReference type="PIRSR" id="PIRSR601820-3"/>
    </source>
</evidence>
<dbReference type="OrthoDB" id="5826152at2759"/>